<feature type="coiled-coil region" evidence="12">
    <location>
        <begin position="428"/>
        <end position="503"/>
    </location>
</feature>
<dbReference type="InterPro" id="IPR003395">
    <property type="entry name" value="RecF/RecN/SMC_N"/>
</dbReference>
<proteinExistence type="inferred from homology"/>
<keyword evidence="5" id="KW-0547">Nucleotide-binding</keyword>
<organism evidence="15 16">
    <name type="scientific">Hypholoma sublateritium (strain FD-334 SS-4)</name>
    <dbReference type="NCBI Taxonomy" id="945553"/>
    <lineage>
        <taxon>Eukaryota</taxon>
        <taxon>Fungi</taxon>
        <taxon>Dikarya</taxon>
        <taxon>Basidiomycota</taxon>
        <taxon>Agaricomycotina</taxon>
        <taxon>Agaricomycetes</taxon>
        <taxon>Agaricomycetidae</taxon>
        <taxon>Agaricales</taxon>
        <taxon>Agaricineae</taxon>
        <taxon>Strophariaceae</taxon>
        <taxon>Hypholoma</taxon>
    </lineage>
</organism>
<name>A0A0D2L1H1_HYPSF</name>
<keyword evidence="10" id="KW-0234">DNA repair</keyword>
<comment type="similarity">
    <text evidence="3">Belongs to the SMC family. SMC6 subfamily.</text>
</comment>
<feature type="coiled-coil region" evidence="12">
    <location>
        <begin position="359"/>
        <end position="393"/>
    </location>
</feature>
<dbReference type="GO" id="GO:0000724">
    <property type="term" value="P:double-strand break repair via homologous recombination"/>
    <property type="evidence" value="ECO:0007669"/>
    <property type="project" value="TreeGrafter"/>
</dbReference>
<evidence type="ECO:0000256" key="1">
    <source>
        <dbReference type="ARBA" id="ARBA00004123"/>
    </source>
</evidence>
<dbReference type="OMA" id="FMCHRSL"/>
<accession>A0A0D2L1H1</accession>
<evidence type="ECO:0000256" key="2">
    <source>
        <dbReference type="ARBA" id="ARBA00004286"/>
    </source>
</evidence>
<dbReference type="STRING" id="945553.A0A0D2L1H1"/>
<dbReference type="InterPro" id="IPR027417">
    <property type="entry name" value="P-loop_NTPase"/>
</dbReference>
<dbReference type="GO" id="GO:0003684">
    <property type="term" value="F:damaged DNA binding"/>
    <property type="evidence" value="ECO:0007669"/>
    <property type="project" value="TreeGrafter"/>
</dbReference>
<dbReference type="OrthoDB" id="10072614at2759"/>
<dbReference type="GO" id="GO:0030915">
    <property type="term" value="C:Smc5-Smc6 complex"/>
    <property type="evidence" value="ECO:0007669"/>
    <property type="project" value="TreeGrafter"/>
</dbReference>
<keyword evidence="6" id="KW-0227">DNA damage</keyword>
<gene>
    <name evidence="15" type="ORF">HYPSUDRAFT_142094</name>
</gene>
<dbReference type="GO" id="GO:0005634">
    <property type="term" value="C:nucleus"/>
    <property type="evidence" value="ECO:0007669"/>
    <property type="project" value="UniProtKB-SubCell"/>
</dbReference>
<feature type="domain" description="RecF/RecN/SMC N-terminal" evidence="14">
    <location>
        <begin position="111"/>
        <end position="1124"/>
    </location>
</feature>
<feature type="coiled-coil region" evidence="12">
    <location>
        <begin position="944"/>
        <end position="981"/>
    </location>
</feature>
<feature type="region of interest" description="Disordered" evidence="13">
    <location>
        <begin position="1"/>
        <end position="69"/>
    </location>
</feature>
<evidence type="ECO:0000256" key="9">
    <source>
        <dbReference type="ARBA" id="ARBA00023172"/>
    </source>
</evidence>
<dbReference type="GO" id="GO:0035861">
    <property type="term" value="C:site of double-strand break"/>
    <property type="evidence" value="ECO:0007669"/>
    <property type="project" value="TreeGrafter"/>
</dbReference>
<evidence type="ECO:0000313" key="16">
    <source>
        <dbReference type="Proteomes" id="UP000054270"/>
    </source>
</evidence>
<dbReference type="Proteomes" id="UP000054270">
    <property type="component" value="Unassembled WGS sequence"/>
</dbReference>
<dbReference type="SUPFAM" id="SSF52540">
    <property type="entry name" value="P-loop containing nucleoside triphosphate hydrolases"/>
    <property type="match status" value="1"/>
</dbReference>
<dbReference type="PANTHER" id="PTHR19306">
    <property type="entry name" value="STRUCTURAL MAINTENANCE OF CHROMOSOMES 5,6 SMC5, SMC6"/>
    <property type="match status" value="1"/>
</dbReference>
<evidence type="ECO:0000313" key="15">
    <source>
        <dbReference type="EMBL" id="KJA20562.1"/>
    </source>
</evidence>
<evidence type="ECO:0000256" key="8">
    <source>
        <dbReference type="ARBA" id="ARBA00023054"/>
    </source>
</evidence>
<keyword evidence="16" id="KW-1185">Reference proteome</keyword>
<evidence type="ECO:0000256" key="12">
    <source>
        <dbReference type="SAM" id="Coils"/>
    </source>
</evidence>
<evidence type="ECO:0000256" key="7">
    <source>
        <dbReference type="ARBA" id="ARBA00022840"/>
    </source>
</evidence>
<sequence length="1135" mass="130311">MPKRRHVSEDEDETHVSYKRARTTETDDGSEDEVPQRHVHGRDRNEKRKRGTGVATSGSDLSDVERDIDSPRHAEIDAVEFERVNGERLYAQLERQRQLNIQGGIAECGIIEYIEMHQFMCHKYLKFTFGPQINFIIGHNGSGKSAVLSAITVALGGNTKSTGRGTGLKSFIREGQGASEVTLHIKNQGEEPFRHEVYGNTVVITRKFTKEGSSSWKIKSADGRVISTKKDELSAICDHMNIQVDNPMTILTQDSARQFLSASAPRDKYKFFLRGTQLSQLEEEYTACSKNVNLTARVLASKKDAIPDLEDRVRETEARYAEASKARQQRKKADDLKKELAWSHVAFKKNEMEEAIQHTAKLTRRLVKIEESVQSSEAEFDKATALVLELEAEFQNLEKFDDLGTRKAEIATQMRANKVKLLDYATELEDMDTSIQNLDGRVKEFENRIEEEARRGDYEAKRMETQRKLEDAREDVTRLEGRIGDLMTERQNLSVQADRLKEDGESKIPRRETIQKDITRCDAMIDSAKRAENDALAPYGNNMKQLLDRINSMHWVGDIPLGPLGQYVKAKDPKVWGKLLRNRLSQLLVAFAVTDARDHSQLKKLLMDTKNPRTSIIIYQKDMFDFQHGEPPDHLHTAMRELEISDPYVLRILINQAHIENQILAHTRKEGEATLHSIHGGNAWSLDLFNVHVFPEGGCNSSPLSTYPLPGAMNLMLTERDTTAEIGDISERKKELENDYQQINQNMETTRSQYMQLRQQIDKLNDQEKYLENEQRIARSKFTNLQHESNEDMSVDVQGLEGAKQEAIQEKESIEIQLVHVRGKRDMVNQQQYAFQLQLNEVRKSIEEFEERRTTCVNKVAAAVDVRMRAQNGKKHYQDKFQAEKKIVDDAEAAAEVVVEEFNNWSVKAADYCEQVPNPRKTEEVQRNLDSVLKALKEREKRFGASVEEMAEELNKAKDNLENAKKELKLMAVLKASLETRINRWGYFRAHKALLCKHIFQCNLSNRGYYGNIDFQHYEEKLVLSVETDDQLQTRRMMQTKKPDLLSGGEKSFTTICLLLSLWECIGCPLRCLDEFDVFMDAVNRRISMKMLIESAKMSDKKQYIFITPQDMTNVAVSSSVKVHRMSDPERRESR</sequence>
<evidence type="ECO:0000259" key="14">
    <source>
        <dbReference type="Pfam" id="PF02463"/>
    </source>
</evidence>
<feature type="coiled-coil region" evidence="12">
    <location>
        <begin position="719"/>
        <end position="817"/>
    </location>
</feature>
<dbReference type="GO" id="GO:0005524">
    <property type="term" value="F:ATP binding"/>
    <property type="evidence" value="ECO:0007669"/>
    <property type="project" value="UniProtKB-KW"/>
</dbReference>
<evidence type="ECO:0000256" key="6">
    <source>
        <dbReference type="ARBA" id="ARBA00022763"/>
    </source>
</evidence>
<dbReference type="GO" id="GO:0003697">
    <property type="term" value="F:single-stranded DNA binding"/>
    <property type="evidence" value="ECO:0007669"/>
    <property type="project" value="TreeGrafter"/>
</dbReference>
<evidence type="ECO:0000256" key="3">
    <source>
        <dbReference type="ARBA" id="ARBA00006793"/>
    </source>
</evidence>
<keyword evidence="7" id="KW-0067">ATP-binding</keyword>
<keyword evidence="9" id="KW-0233">DNA recombination</keyword>
<dbReference type="Gene3D" id="3.40.50.300">
    <property type="entry name" value="P-loop containing nucleotide triphosphate hydrolases"/>
    <property type="match status" value="2"/>
</dbReference>
<keyword evidence="8 12" id="KW-0175">Coiled coil</keyword>
<feature type="coiled-coil region" evidence="12">
    <location>
        <begin position="299"/>
        <end position="326"/>
    </location>
</feature>
<reference evidence="16" key="1">
    <citation type="submission" date="2014-04" db="EMBL/GenBank/DDBJ databases">
        <title>Evolutionary Origins and Diversification of the Mycorrhizal Mutualists.</title>
        <authorList>
            <consortium name="DOE Joint Genome Institute"/>
            <consortium name="Mycorrhizal Genomics Consortium"/>
            <person name="Kohler A."/>
            <person name="Kuo A."/>
            <person name="Nagy L.G."/>
            <person name="Floudas D."/>
            <person name="Copeland A."/>
            <person name="Barry K.W."/>
            <person name="Cichocki N."/>
            <person name="Veneault-Fourrey C."/>
            <person name="LaButti K."/>
            <person name="Lindquist E.A."/>
            <person name="Lipzen A."/>
            <person name="Lundell T."/>
            <person name="Morin E."/>
            <person name="Murat C."/>
            <person name="Riley R."/>
            <person name="Ohm R."/>
            <person name="Sun H."/>
            <person name="Tunlid A."/>
            <person name="Henrissat B."/>
            <person name="Grigoriev I.V."/>
            <person name="Hibbett D.S."/>
            <person name="Martin F."/>
        </authorList>
    </citation>
    <scope>NUCLEOTIDE SEQUENCE [LARGE SCALE GENOMIC DNA]</scope>
    <source>
        <strain evidence="16">FD-334 SS-4</strain>
    </source>
</reference>
<evidence type="ECO:0000256" key="4">
    <source>
        <dbReference type="ARBA" id="ARBA00022454"/>
    </source>
</evidence>
<evidence type="ECO:0000256" key="10">
    <source>
        <dbReference type="ARBA" id="ARBA00023204"/>
    </source>
</evidence>
<evidence type="ECO:0000256" key="11">
    <source>
        <dbReference type="ARBA" id="ARBA00023242"/>
    </source>
</evidence>
<evidence type="ECO:0000256" key="5">
    <source>
        <dbReference type="ARBA" id="ARBA00022741"/>
    </source>
</evidence>
<dbReference type="EMBL" id="KN817566">
    <property type="protein sequence ID" value="KJA20562.1"/>
    <property type="molecule type" value="Genomic_DNA"/>
</dbReference>
<comment type="subcellular location">
    <subcellularLocation>
        <location evidence="2">Chromosome</location>
    </subcellularLocation>
    <subcellularLocation>
        <location evidence="1">Nucleus</location>
    </subcellularLocation>
</comment>
<dbReference type="AlphaFoldDB" id="A0A0D2L1H1"/>
<evidence type="ECO:0000256" key="13">
    <source>
        <dbReference type="SAM" id="MobiDB-lite"/>
    </source>
</evidence>
<feature type="compositionally biased region" description="Basic residues" evidence="13">
    <location>
        <begin position="37"/>
        <end position="51"/>
    </location>
</feature>
<keyword evidence="11" id="KW-0539">Nucleus</keyword>
<protein>
    <recommendedName>
        <fullName evidence="14">RecF/RecN/SMC N-terminal domain-containing protein</fullName>
    </recommendedName>
</protein>
<dbReference type="PANTHER" id="PTHR19306:SF6">
    <property type="entry name" value="STRUCTURAL MAINTENANCE OF CHROMOSOMES PROTEIN 6"/>
    <property type="match status" value="1"/>
</dbReference>
<keyword evidence="4" id="KW-0158">Chromosome</keyword>
<dbReference type="Pfam" id="PF02463">
    <property type="entry name" value="SMC_N"/>
    <property type="match status" value="1"/>
</dbReference>